<dbReference type="GeneID" id="14874921"/>
<dbReference type="GO" id="GO:0005737">
    <property type="term" value="C:cytoplasm"/>
    <property type="evidence" value="ECO:0007669"/>
    <property type="project" value="TreeGrafter"/>
</dbReference>
<dbReference type="KEGG" id="dfa:DFA_05358"/>
<sequence>MSTEIFRLISPLLDDVSKERLNQLIASSSVHDKGQDEEEIISTADDKDSSNNNNAEDFYNTIYELLSDEKGTIRKSYDDILWEFVNELIRALDSSLPNSALSYVNWQLEITNSKICQSILKILNWISLNASPREFLLILQEMESSSFFNISFCTRLILIGLVKEALKRIDKEKRFSFLESLLPNILSTLNNDVIVEQQQKLQHAKEKKKAVVDEEDDEDEDDDKDEDDDDDDEEEEEDDRSVKIIGQGEEEQLQQKNTEFDTRWEYPLACIIDFISTFISDLNIQVPIENNNSNDKMTDVIKQQHLFLNAIFQIMAQSSVMNTPQPLNYKGVSLINVIGEMLMGLGVSWNYVLTTDPRLRAKQRDIELEDMFLEQGLEDDDLVSEGEEEDDSSTTVIKKSQPAQKTSAVDEDDDEDDDDEETTSYEVIYDLDLPYSGIGYYFYSLLLRPSTVSTTFLTGSTAGGDTTPQQQQPQHSRLPSPLSPMSMLLSNLPYLTSLLQESTNYKSGFKAIQIISFLQKRIKPSSISVPLDYLVSSNASKESSSSSFATWMVDESPVMVEPAFHFLQLVQCTIAFMIDNAWGGNTTNSITNNASQSSSHITDDDKAYFLSPKVLDILSIPLNLSTCSNGTAILERMDALMNALNLYRYLLIRDQKDQKTGVWARSKIIGIRDQVLDPLVSTLENLKTQYRDSANGDQESLRKALKQISKLGVDKMSNQDIQQASQMVINQIDMVIDIVQRIKELQKTLDKDDN</sequence>
<dbReference type="InterPro" id="IPR019516">
    <property type="entry name" value="Glomulin/ALF4"/>
</dbReference>
<proteinExistence type="predicted"/>
<accession>F4PL04</accession>
<dbReference type="AlphaFoldDB" id="F4PL04"/>
<dbReference type="SUPFAM" id="SSF48371">
    <property type="entry name" value="ARM repeat"/>
    <property type="match status" value="1"/>
</dbReference>
<feature type="region of interest" description="Disordered" evidence="1">
    <location>
        <begin position="458"/>
        <end position="481"/>
    </location>
</feature>
<evidence type="ECO:0000313" key="3">
    <source>
        <dbReference type="Proteomes" id="UP000007797"/>
    </source>
</evidence>
<gene>
    <name evidence="2" type="ORF">DFA_05358</name>
</gene>
<evidence type="ECO:0000313" key="2">
    <source>
        <dbReference type="EMBL" id="EGG23226.1"/>
    </source>
</evidence>
<dbReference type="RefSeq" id="XP_004361077.1">
    <property type="nucleotide sequence ID" value="XM_004361020.1"/>
</dbReference>
<dbReference type="EMBL" id="GL883008">
    <property type="protein sequence ID" value="EGG23226.1"/>
    <property type="molecule type" value="Genomic_DNA"/>
</dbReference>
<reference evidence="3" key="1">
    <citation type="journal article" date="2011" name="Genome Res.">
        <title>Phylogeny-wide analysis of social amoeba genomes highlights ancient origins for complex intercellular communication.</title>
        <authorList>
            <person name="Heidel A.J."/>
            <person name="Lawal H.M."/>
            <person name="Felder M."/>
            <person name="Schilde C."/>
            <person name="Helps N.R."/>
            <person name="Tunggal B."/>
            <person name="Rivero F."/>
            <person name="John U."/>
            <person name="Schleicher M."/>
            <person name="Eichinger L."/>
            <person name="Platzer M."/>
            <person name="Noegel A.A."/>
            <person name="Schaap P."/>
            <person name="Gloeckner G."/>
        </authorList>
    </citation>
    <scope>NUCLEOTIDE SEQUENCE [LARGE SCALE GENOMIC DNA]</scope>
    <source>
        <strain evidence="3">SH3</strain>
    </source>
</reference>
<dbReference type="PANTHER" id="PTHR15430:SF1">
    <property type="entry name" value="GLOMULIN"/>
    <property type="match status" value="1"/>
</dbReference>
<name>F4PL04_CACFS</name>
<protein>
    <submittedName>
        <fullName evidence="2">Uncharacterized protein</fullName>
    </submittedName>
</protein>
<feature type="compositionally biased region" description="Acidic residues" evidence="1">
    <location>
        <begin position="377"/>
        <end position="392"/>
    </location>
</feature>
<feature type="compositionally biased region" description="Low complexity" evidence="1">
    <location>
        <begin position="468"/>
        <end position="481"/>
    </location>
</feature>
<dbReference type="PANTHER" id="PTHR15430">
    <property type="entry name" value="GLOMULIN"/>
    <property type="match status" value="1"/>
</dbReference>
<feature type="compositionally biased region" description="Polar residues" evidence="1">
    <location>
        <begin position="397"/>
        <end position="407"/>
    </location>
</feature>
<feature type="region of interest" description="Disordered" evidence="1">
    <location>
        <begin position="205"/>
        <end position="258"/>
    </location>
</feature>
<dbReference type="OMA" id="ISWELVH"/>
<dbReference type="OrthoDB" id="619536at2759"/>
<dbReference type="GO" id="GO:0055105">
    <property type="term" value="F:ubiquitin-protein transferase inhibitor activity"/>
    <property type="evidence" value="ECO:0007669"/>
    <property type="project" value="TreeGrafter"/>
</dbReference>
<keyword evidence="3" id="KW-1185">Reference proteome</keyword>
<feature type="region of interest" description="Disordered" evidence="1">
    <location>
        <begin position="377"/>
        <end position="422"/>
    </location>
</feature>
<feature type="compositionally biased region" description="Polar residues" evidence="1">
    <location>
        <begin position="458"/>
        <end position="467"/>
    </location>
</feature>
<organism evidence="2 3">
    <name type="scientific">Cavenderia fasciculata</name>
    <name type="common">Slime mold</name>
    <name type="synonym">Dictyostelium fasciculatum</name>
    <dbReference type="NCBI Taxonomy" id="261658"/>
    <lineage>
        <taxon>Eukaryota</taxon>
        <taxon>Amoebozoa</taxon>
        <taxon>Evosea</taxon>
        <taxon>Eumycetozoa</taxon>
        <taxon>Dictyostelia</taxon>
        <taxon>Acytosteliales</taxon>
        <taxon>Cavenderiaceae</taxon>
        <taxon>Cavenderia</taxon>
    </lineage>
</organism>
<feature type="compositionally biased region" description="Acidic residues" evidence="1">
    <location>
        <begin position="213"/>
        <end position="239"/>
    </location>
</feature>
<feature type="compositionally biased region" description="Acidic residues" evidence="1">
    <location>
        <begin position="409"/>
        <end position="422"/>
    </location>
</feature>
<dbReference type="Proteomes" id="UP000007797">
    <property type="component" value="Unassembled WGS sequence"/>
</dbReference>
<dbReference type="InterPro" id="IPR016024">
    <property type="entry name" value="ARM-type_fold"/>
</dbReference>
<evidence type="ECO:0000256" key="1">
    <source>
        <dbReference type="SAM" id="MobiDB-lite"/>
    </source>
</evidence>